<feature type="transmembrane region" description="Helical" evidence="2">
    <location>
        <begin position="107"/>
        <end position="124"/>
    </location>
</feature>
<dbReference type="AlphaFoldDB" id="A0A146KCT4"/>
<sequence length="265" mass="30875">MKIMYPSLGEIATSPLVKHEVLFIMRIVSFLFHMVVVILGIYTRKFFFFIQLTNLTNILSFLYSIFALISSYQFTMPKFYETTTLTKVYLRQKPSLVAYITQQLQRLSTTMHFVVTFVFWPFVWPTANKDHGMVDIVYFVSAHGLTLAMLLIEGFVSKVQYNWSNLILCYTYGIVYCIFGICVFEFTGYDIYTFFDLRVKSSIFILIGILPFIAAMNGFVILLQKLRDFVIVELVNSKSSKDKVTKRVSKKTKVREEKSYPENSF</sequence>
<feature type="transmembrane region" description="Helical" evidence="2">
    <location>
        <begin position="21"/>
        <end position="42"/>
    </location>
</feature>
<evidence type="ECO:0000256" key="2">
    <source>
        <dbReference type="SAM" id="Phobius"/>
    </source>
</evidence>
<protein>
    <submittedName>
        <fullName evidence="3">Transmembrane domain-containing protein</fullName>
    </submittedName>
</protein>
<keyword evidence="2" id="KW-1133">Transmembrane helix</keyword>
<name>A0A146KCT4_9EUKA</name>
<evidence type="ECO:0000256" key="1">
    <source>
        <dbReference type="SAM" id="MobiDB-lite"/>
    </source>
</evidence>
<feature type="compositionally biased region" description="Basic and acidic residues" evidence="1">
    <location>
        <begin position="254"/>
        <end position="265"/>
    </location>
</feature>
<gene>
    <name evidence="3" type="ORF">TPC1_13890</name>
</gene>
<reference evidence="3" key="1">
    <citation type="submission" date="2015-07" db="EMBL/GenBank/DDBJ databases">
        <title>Adaptation to a free-living lifestyle via gene acquisitions in the diplomonad Trepomonas sp. PC1.</title>
        <authorList>
            <person name="Xu F."/>
            <person name="Jerlstrom-Hultqvist J."/>
            <person name="Kolisko M."/>
            <person name="Simpson A.G.B."/>
            <person name="Roger A.J."/>
            <person name="Svard S.G."/>
            <person name="Andersson J.O."/>
        </authorList>
    </citation>
    <scope>NUCLEOTIDE SEQUENCE</scope>
    <source>
        <strain evidence="3">PC1</strain>
    </source>
</reference>
<feature type="region of interest" description="Disordered" evidence="1">
    <location>
        <begin position="240"/>
        <end position="265"/>
    </location>
</feature>
<accession>A0A146KCT4</accession>
<feature type="transmembrane region" description="Helical" evidence="2">
    <location>
        <begin position="168"/>
        <end position="189"/>
    </location>
</feature>
<feature type="transmembrane region" description="Helical" evidence="2">
    <location>
        <begin position="201"/>
        <end position="223"/>
    </location>
</feature>
<evidence type="ECO:0000313" key="3">
    <source>
        <dbReference type="EMBL" id="JAP93724.1"/>
    </source>
</evidence>
<keyword evidence="2" id="KW-0472">Membrane</keyword>
<dbReference type="GO" id="GO:0016020">
    <property type="term" value="C:membrane"/>
    <property type="evidence" value="ECO:0007669"/>
    <property type="project" value="TreeGrafter"/>
</dbReference>
<organism evidence="3">
    <name type="scientific">Trepomonas sp. PC1</name>
    <dbReference type="NCBI Taxonomy" id="1076344"/>
    <lineage>
        <taxon>Eukaryota</taxon>
        <taxon>Metamonada</taxon>
        <taxon>Diplomonadida</taxon>
        <taxon>Hexamitidae</taxon>
        <taxon>Hexamitinae</taxon>
        <taxon>Trepomonas</taxon>
    </lineage>
</organism>
<feature type="transmembrane region" description="Helical" evidence="2">
    <location>
        <begin position="48"/>
        <end position="69"/>
    </location>
</feature>
<dbReference type="EMBL" id="GDID01002882">
    <property type="protein sequence ID" value="JAP93724.1"/>
    <property type="molecule type" value="Transcribed_RNA"/>
</dbReference>
<dbReference type="PANTHER" id="PTHR12242">
    <property type="entry name" value="OS02G0130600 PROTEIN-RELATED"/>
    <property type="match status" value="1"/>
</dbReference>
<dbReference type="PANTHER" id="PTHR12242:SF1">
    <property type="entry name" value="MYND-TYPE DOMAIN-CONTAINING PROTEIN"/>
    <property type="match status" value="1"/>
</dbReference>
<keyword evidence="2 3" id="KW-0812">Transmembrane</keyword>
<feature type="transmembrane region" description="Helical" evidence="2">
    <location>
        <begin position="136"/>
        <end position="156"/>
    </location>
</feature>
<proteinExistence type="predicted"/>